<dbReference type="SUPFAM" id="SSF55315">
    <property type="entry name" value="L30e-like"/>
    <property type="match status" value="1"/>
</dbReference>
<comment type="similarity">
    <text evidence="3 10">Belongs to the eukaryotic release factor 1 family. Pelota subfamily.</text>
</comment>
<dbReference type="Proteomes" id="UP000189580">
    <property type="component" value="Chromosome c"/>
</dbReference>
<keyword evidence="8" id="KW-0469">Meiosis</keyword>
<keyword evidence="7" id="KW-0498">Mitosis</keyword>
<dbReference type="InterPro" id="IPR038069">
    <property type="entry name" value="Pelota/DOM34_N"/>
</dbReference>
<comment type="subcellular location">
    <subcellularLocation>
        <location evidence="2 10">Cytoplasm</location>
    </subcellularLocation>
</comment>
<dbReference type="GO" id="GO:0051301">
    <property type="term" value="P:cell division"/>
    <property type="evidence" value="ECO:0007669"/>
    <property type="project" value="UniProtKB-KW"/>
</dbReference>
<evidence type="ECO:0000256" key="7">
    <source>
        <dbReference type="ARBA" id="ARBA00022776"/>
    </source>
</evidence>
<dbReference type="Gene3D" id="2.30.30.870">
    <property type="entry name" value="Pelota, domain A"/>
    <property type="match status" value="1"/>
</dbReference>
<dbReference type="InterPro" id="IPR005140">
    <property type="entry name" value="eRF1_Pelota-like_N"/>
</dbReference>
<dbReference type="Pfam" id="PF03464">
    <property type="entry name" value="eRF1_2"/>
    <property type="match status" value="1"/>
</dbReference>
<sequence length="386" mass="43746">MKLIRKSLEKDQSGDITLCPEDSEDLWYTYNLIQEGDEIEAKSMRKITKVNKDGVAKGQSTRKLLKLRLRITKIEFDPAGGSLRINGPVTEDTEDVSAGTYHTLAVELNRNFRLFKQEWDLISLEVVDKAVDPENKAEVGAVVMQEGLANICLLTENMTVLRQRVEQSLPRKKRGDNSGYEKALQKFYETVYTTMRRNLTIDKLKAILIASPGFTAKSYYDYMFQRAVTDGDKPFIKSKEKFLVTHSSSGAIHALEEILKNADVQRQLADTKYGRETIILDKFFKTMNDDEARAWYGPRHVEEAVNRGAVSTLLITDTLFRSNNIQTRKKYISMVETVRGSGGESLIFSSLHSSGEQLDQISGIACILSYPLAELEDIDDEEEEDE</sequence>
<evidence type="ECO:0000256" key="1">
    <source>
        <dbReference type="ARBA" id="ARBA00001968"/>
    </source>
</evidence>
<evidence type="ECO:0000313" key="13">
    <source>
        <dbReference type="Proteomes" id="UP000189580"/>
    </source>
</evidence>
<dbReference type="AlphaFoldDB" id="A0A161HJJ7"/>
<evidence type="ECO:0000256" key="5">
    <source>
        <dbReference type="ARBA" id="ARBA00022618"/>
    </source>
</evidence>
<dbReference type="GO" id="GO:0070966">
    <property type="term" value="P:nuclear-transcribed mRNA catabolic process, no-go decay"/>
    <property type="evidence" value="ECO:0007669"/>
    <property type="project" value="InterPro"/>
</dbReference>
<proteinExistence type="inferred from homology"/>
<keyword evidence="9" id="KW-0131">Cell cycle</keyword>
<dbReference type="NCBIfam" id="TIGR00111">
    <property type="entry name" value="pelota"/>
    <property type="match status" value="1"/>
</dbReference>
<evidence type="ECO:0000256" key="10">
    <source>
        <dbReference type="RuleBase" id="RU362019"/>
    </source>
</evidence>
<dbReference type="InterPro" id="IPR058547">
    <property type="entry name" value="Pelota_N"/>
</dbReference>
<organism evidence="12 13">
    <name type="scientific">Sugiyamaella lignohabitans</name>
    <dbReference type="NCBI Taxonomy" id="796027"/>
    <lineage>
        <taxon>Eukaryota</taxon>
        <taxon>Fungi</taxon>
        <taxon>Dikarya</taxon>
        <taxon>Ascomycota</taxon>
        <taxon>Saccharomycotina</taxon>
        <taxon>Dipodascomycetes</taxon>
        <taxon>Dipodascales</taxon>
        <taxon>Trichomonascaceae</taxon>
        <taxon>Sugiyamaella</taxon>
    </lineage>
</organism>
<dbReference type="SMART" id="SM01194">
    <property type="entry name" value="eRF1_1"/>
    <property type="match status" value="1"/>
</dbReference>
<keyword evidence="13" id="KW-1185">Reference proteome</keyword>
<dbReference type="GeneID" id="30036549"/>
<dbReference type="FunFam" id="3.30.1330.30:FF:000008">
    <property type="entry name" value="Protein pelota homolog"/>
    <property type="match status" value="1"/>
</dbReference>
<dbReference type="Pfam" id="PF03465">
    <property type="entry name" value="eRF1_3"/>
    <property type="match status" value="1"/>
</dbReference>
<dbReference type="GO" id="GO:0032790">
    <property type="term" value="P:ribosome disassembly"/>
    <property type="evidence" value="ECO:0007669"/>
    <property type="project" value="TreeGrafter"/>
</dbReference>
<dbReference type="GO" id="GO:0071025">
    <property type="term" value="P:RNA surveillance"/>
    <property type="evidence" value="ECO:0007669"/>
    <property type="project" value="InterPro"/>
</dbReference>
<dbReference type="InterPro" id="IPR005142">
    <property type="entry name" value="eRF1_3"/>
</dbReference>
<name>A0A161HJJ7_9ASCO</name>
<dbReference type="GO" id="GO:0006412">
    <property type="term" value="P:translation"/>
    <property type="evidence" value="ECO:0007669"/>
    <property type="project" value="UniProtKB-ARBA"/>
</dbReference>
<dbReference type="FunFam" id="3.30.420.60:FF:000004">
    <property type="entry name" value="Protein DOM34 homolog"/>
    <property type="match status" value="1"/>
</dbReference>
<keyword evidence="4 10" id="KW-0963">Cytoplasm</keyword>
<comment type="function">
    <text evidence="10">Component of the Dom34-Hbs1 complex, a complex that recognizes stalled ribosomes and triggers the No-Go Decay (NGD) pathway (PubMed:20890290). In the Dom34-Hbs1 complex, dom34 recognizes ribosomes stalled at the 3' end of an mRNA and engages stalled ribosomes by destabilizing mRNA in the mRNA channel. Following ribosome-binding, the Dom34-Hbs1 complex promotes the disassembly of stalled ribosomes, followed by degradation of damaged mRNAs as part of the NGD pathway.</text>
</comment>
<dbReference type="PANTHER" id="PTHR10853:SF0">
    <property type="entry name" value="PROTEIN PELOTA HOMOLOG"/>
    <property type="match status" value="1"/>
</dbReference>
<gene>
    <name evidence="12" type="primary">DOM34</name>
    <name evidence="12" type="ORF">AWJ20_4419</name>
</gene>
<dbReference type="InterPro" id="IPR005141">
    <property type="entry name" value="eRF1_2"/>
</dbReference>
<dbReference type="GO" id="GO:0005737">
    <property type="term" value="C:cytoplasm"/>
    <property type="evidence" value="ECO:0007669"/>
    <property type="project" value="UniProtKB-SubCell"/>
</dbReference>
<dbReference type="KEGG" id="slb:AWJ20_4419"/>
<evidence type="ECO:0000256" key="4">
    <source>
        <dbReference type="ARBA" id="ARBA00022490"/>
    </source>
</evidence>
<protein>
    <recommendedName>
        <fullName evidence="10">Protein DOM34 homolog</fullName>
    </recommendedName>
</protein>
<evidence type="ECO:0000313" key="12">
    <source>
        <dbReference type="EMBL" id="ANB11598.1"/>
    </source>
</evidence>
<evidence type="ECO:0000256" key="9">
    <source>
        <dbReference type="ARBA" id="ARBA00023306"/>
    </source>
</evidence>
<keyword evidence="5" id="KW-0132">Cell division</keyword>
<dbReference type="GO" id="GO:1990533">
    <property type="term" value="C:Dom34-Hbs1 complex"/>
    <property type="evidence" value="ECO:0007669"/>
    <property type="project" value="UniProtKB-ARBA"/>
</dbReference>
<evidence type="ECO:0000256" key="8">
    <source>
        <dbReference type="ARBA" id="ARBA00023254"/>
    </source>
</evidence>
<evidence type="ECO:0000259" key="11">
    <source>
        <dbReference type="SMART" id="SM01194"/>
    </source>
</evidence>
<dbReference type="EMBL" id="CP014500">
    <property type="protein sequence ID" value="ANB11598.1"/>
    <property type="molecule type" value="Genomic_DNA"/>
</dbReference>
<dbReference type="GO" id="GO:0070481">
    <property type="term" value="P:nuclear-transcribed mRNA catabolic process, non-stop decay"/>
    <property type="evidence" value="ECO:0007669"/>
    <property type="project" value="InterPro"/>
</dbReference>
<dbReference type="InterPro" id="IPR029064">
    <property type="entry name" value="Ribosomal_eL30-like_sf"/>
</dbReference>
<dbReference type="SUPFAM" id="SSF53137">
    <property type="entry name" value="Translational machinery components"/>
    <property type="match status" value="1"/>
</dbReference>
<dbReference type="Pfam" id="PF26356">
    <property type="entry name" value="Pelota_N"/>
    <property type="match status" value="1"/>
</dbReference>
<dbReference type="SUPFAM" id="SSF159065">
    <property type="entry name" value="Dom34/Pelota N-terminal domain-like"/>
    <property type="match status" value="1"/>
</dbReference>
<dbReference type="OrthoDB" id="10249111at2759"/>
<feature type="domain" description="eRF1/Pelota-like N-terminal" evidence="11">
    <location>
        <begin position="1"/>
        <end position="132"/>
    </location>
</feature>
<accession>A0A161HJJ7</accession>
<dbReference type="GO" id="GO:0070651">
    <property type="term" value="P:nonfunctional rRNA decay"/>
    <property type="evidence" value="ECO:0007669"/>
    <property type="project" value="TreeGrafter"/>
</dbReference>
<dbReference type="Gene3D" id="3.30.420.60">
    <property type="entry name" value="eRF1 domain 2"/>
    <property type="match status" value="1"/>
</dbReference>
<dbReference type="PANTHER" id="PTHR10853">
    <property type="entry name" value="PELOTA"/>
    <property type="match status" value="1"/>
</dbReference>
<comment type="cofactor">
    <cofactor evidence="1 10">
        <name>a divalent metal cation</name>
        <dbReference type="ChEBI" id="CHEBI:60240"/>
    </cofactor>
</comment>
<reference evidence="12 13" key="1">
    <citation type="submission" date="2016-02" db="EMBL/GenBank/DDBJ databases">
        <title>Complete genome sequence and transcriptome regulation of the pentose utilising yeast Sugiyamaella lignohabitans.</title>
        <authorList>
            <person name="Bellasio M."/>
            <person name="Peymann A."/>
            <person name="Valli M."/>
            <person name="Sipitzky M."/>
            <person name="Graf A."/>
            <person name="Sauer M."/>
            <person name="Marx H."/>
            <person name="Mattanovich D."/>
        </authorList>
    </citation>
    <scope>NUCLEOTIDE SEQUENCE [LARGE SCALE GENOMIC DNA]</scope>
    <source>
        <strain evidence="12 13">CBS 10342</strain>
    </source>
</reference>
<dbReference type="InterPro" id="IPR004405">
    <property type="entry name" value="TF_pelota"/>
</dbReference>
<dbReference type="GO" id="GO:0046872">
    <property type="term" value="F:metal ion binding"/>
    <property type="evidence" value="ECO:0007669"/>
    <property type="project" value="UniProtKB-KW"/>
</dbReference>
<dbReference type="Gene3D" id="3.30.1330.30">
    <property type="match status" value="1"/>
</dbReference>
<evidence type="ECO:0000256" key="2">
    <source>
        <dbReference type="ARBA" id="ARBA00004496"/>
    </source>
</evidence>
<evidence type="ECO:0000256" key="6">
    <source>
        <dbReference type="ARBA" id="ARBA00022723"/>
    </source>
</evidence>
<dbReference type="FunFam" id="2.30.30.870:FF:000001">
    <property type="entry name" value="Protein pelota homolog"/>
    <property type="match status" value="1"/>
</dbReference>
<keyword evidence="6 10" id="KW-0479">Metal-binding</keyword>
<dbReference type="RefSeq" id="XP_018734075.1">
    <property type="nucleotide sequence ID" value="XM_018881486.1"/>
</dbReference>
<dbReference type="GO" id="GO:0051321">
    <property type="term" value="P:meiotic cell cycle"/>
    <property type="evidence" value="ECO:0007669"/>
    <property type="project" value="UniProtKB-KW"/>
</dbReference>
<dbReference type="InterPro" id="IPR042226">
    <property type="entry name" value="eFR1_2_sf"/>
</dbReference>
<evidence type="ECO:0000256" key="3">
    <source>
        <dbReference type="ARBA" id="ARBA00009504"/>
    </source>
</evidence>